<dbReference type="Pfam" id="PF07681">
    <property type="entry name" value="DoxX"/>
    <property type="match status" value="1"/>
</dbReference>
<protein>
    <submittedName>
        <fullName evidence="8">Putative oxidoreductase</fullName>
    </submittedName>
</protein>
<keyword evidence="6 7" id="KW-0472">Membrane</keyword>
<dbReference type="InterPro" id="IPR051907">
    <property type="entry name" value="DoxX-like_oxidoreductase"/>
</dbReference>
<dbReference type="AlphaFoldDB" id="A0A316GCD1"/>
<proteinExistence type="inferred from homology"/>
<keyword evidence="9" id="KW-1185">Reference proteome</keyword>
<evidence type="ECO:0000313" key="8">
    <source>
        <dbReference type="EMBL" id="PWK58578.1"/>
    </source>
</evidence>
<keyword evidence="4 7" id="KW-0812">Transmembrane</keyword>
<gene>
    <name evidence="8" type="ORF">C8D95_101392</name>
</gene>
<evidence type="ECO:0000256" key="1">
    <source>
        <dbReference type="ARBA" id="ARBA00004651"/>
    </source>
</evidence>
<dbReference type="RefSeq" id="WP_109757457.1">
    <property type="nucleotide sequence ID" value="NZ_CP034588.1"/>
</dbReference>
<accession>A0A316GCD1</accession>
<organism evidence="8 9">
    <name type="scientific">Silicimonas algicola</name>
    <dbReference type="NCBI Taxonomy" id="1826607"/>
    <lineage>
        <taxon>Bacteria</taxon>
        <taxon>Pseudomonadati</taxon>
        <taxon>Pseudomonadota</taxon>
        <taxon>Alphaproteobacteria</taxon>
        <taxon>Rhodobacterales</taxon>
        <taxon>Paracoccaceae</taxon>
    </lineage>
</organism>
<comment type="caution">
    <text evidence="8">The sequence shown here is derived from an EMBL/GenBank/DDBJ whole genome shotgun (WGS) entry which is preliminary data.</text>
</comment>
<feature type="transmembrane region" description="Helical" evidence="7">
    <location>
        <begin position="44"/>
        <end position="64"/>
    </location>
</feature>
<evidence type="ECO:0000256" key="3">
    <source>
        <dbReference type="ARBA" id="ARBA00022475"/>
    </source>
</evidence>
<name>A0A316GCD1_9RHOB</name>
<keyword evidence="5 7" id="KW-1133">Transmembrane helix</keyword>
<dbReference type="InterPro" id="IPR032808">
    <property type="entry name" value="DoxX"/>
</dbReference>
<reference evidence="8 9" key="1">
    <citation type="submission" date="2018-05" db="EMBL/GenBank/DDBJ databases">
        <title>Genomic Encyclopedia of Type Strains, Phase IV (KMG-IV): sequencing the most valuable type-strain genomes for metagenomic binning, comparative biology and taxonomic classification.</title>
        <authorList>
            <person name="Goeker M."/>
        </authorList>
    </citation>
    <scope>NUCLEOTIDE SEQUENCE [LARGE SCALE GENOMIC DNA]</scope>
    <source>
        <strain evidence="8 9">DSM 103371</strain>
    </source>
</reference>
<keyword evidence="3" id="KW-1003">Cell membrane</keyword>
<feature type="transmembrane region" description="Helical" evidence="7">
    <location>
        <begin position="7"/>
        <end position="24"/>
    </location>
</feature>
<sequence length="132" mass="14253">MTTLDRYAPHMLGLLRIVAALLFIQHGTQKLLGFPASEMPQPELFSLFGLGGILELVGGLLLILGLFTRPVAFVLSGMMAVAYWMFHAPSSVYPVQNGGELAIMFCFVFLYIVFAGPGAFALDNGRGRNATA</sequence>
<evidence type="ECO:0000256" key="2">
    <source>
        <dbReference type="ARBA" id="ARBA00006679"/>
    </source>
</evidence>
<dbReference type="PANTHER" id="PTHR33452">
    <property type="entry name" value="OXIDOREDUCTASE CATD-RELATED"/>
    <property type="match status" value="1"/>
</dbReference>
<evidence type="ECO:0000256" key="4">
    <source>
        <dbReference type="ARBA" id="ARBA00022692"/>
    </source>
</evidence>
<dbReference type="GO" id="GO:0005886">
    <property type="term" value="C:plasma membrane"/>
    <property type="evidence" value="ECO:0007669"/>
    <property type="project" value="UniProtKB-SubCell"/>
</dbReference>
<dbReference type="OrthoDB" id="9808524at2"/>
<comment type="similarity">
    <text evidence="2">Belongs to the DoxX family.</text>
</comment>
<feature type="transmembrane region" description="Helical" evidence="7">
    <location>
        <begin position="71"/>
        <end position="89"/>
    </location>
</feature>
<evidence type="ECO:0000313" key="9">
    <source>
        <dbReference type="Proteomes" id="UP000245390"/>
    </source>
</evidence>
<evidence type="ECO:0000256" key="7">
    <source>
        <dbReference type="SAM" id="Phobius"/>
    </source>
</evidence>
<dbReference type="KEGG" id="salo:EF888_03410"/>
<comment type="subcellular location">
    <subcellularLocation>
        <location evidence="1">Cell membrane</location>
        <topology evidence="1">Multi-pass membrane protein</topology>
    </subcellularLocation>
</comment>
<dbReference type="PANTHER" id="PTHR33452:SF4">
    <property type="entry name" value="BLL4328 PROTEIN"/>
    <property type="match status" value="1"/>
</dbReference>
<dbReference type="EMBL" id="QGGV01000001">
    <property type="protein sequence ID" value="PWK58578.1"/>
    <property type="molecule type" value="Genomic_DNA"/>
</dbReference>
<evidence type="ECO:0000256" key="5">
    <source>
        <dbReference type="ARBA" id="ARBA00022989"/>
    </source>
</evidence>
<feature type="transmembrane region" description="Helical" evidence="7">
    <location>
        <begin position="101"/>
        <end position="122"/>
    </location>
</feature>
<evidence type="ECO:0000256" key="6">
    <source>
        <dbReference type="ARBA" id="ARBA00023136"/>
    </source>
</evidence>
<dbReference type="Proteomes" id="UP000245390">
    <property type="component" value="Unassembled WGS sequence"/>
</dbReference>